<dbReference type="Proteomes" id="UP000664417">
    <property type="component" value="Unassembled WGS sequence"/>
</dbReference>
<comment type="caution">
    <text evidence="2">The sequence shown here is derived from an EMBL/GenBank/DDBJ whole genome shotgun (WGS) entry which is preliminary data.</text>
</comment>
<protein>
    <recommendedName>
        <fullName evidence="4">Curli production assembly/transport component CsgG</fullName>
    </recommendedName>
</protein>
<evidence type="ECO:0000313" key="2">
    <source>
        <dbReference type="EMBL" id="MBO1318255.1"/>
    </source>
</evidence>
<feature type="coiled-coil region" evidence="1">
    <location>
        <begin position="215"/>
        <end position="242"/>
    </location>
</feature>
<dbReference type="Gene3D" id="3.40.50.10610">
    <property type="entry name" value="ABC-type transport auxiliary lipoprotein component"/>
    <property type="match status" value="1"/>
</dbReference>
<gene>
    <name evidence="2" type="ORF">J3U88_07300</name>
</gene>
<reference evidence="2" key="1">
    <citation type="submission" date="2021-03" db="EMBL/GenBank/DDBJ databases">
        <authorList>
            <person name="Wang G."/>
        </authorList>
    </citation>
    <scope>NUCLEOTIDE SEQUENCE</scope>
    <source>
        <strain evidence="2">KCTC 12899</strain>
    </source>
</reference>
<name>A0A8J7Q2X4_9BACT</name>
<evidence type="ECO:0000256" key="1">
    <source>
        <dbReference type="SAM" id="Coils"/>
    </source>
</evidence>
<evidence type="ECO:0008006" key="4">
    <source>
        <dbReference type="Google" id="ProtNLM"/>
    </source>
</evidence>
<accession>A0A8J7Q2X4</accession>
<keyword evidence="1" id="KW-0175">Coiled coil</keyword>
<organism evidence="2 3">
    <name type="scientific">Acanthopleuribacter pedis</name>
    <dbReference type="NCBI Taxonomy" id="442870"/>
    <lineage>
        <taxon>Bacteria</taxon>
        <taxon>Pseudomonadati</taxon>
        <taxon>Acidobacteriota</taxon>
        <taxon>Holophagae</taxon>
        <taxon>Acanthopleuribacterales</taxon>
        <taxon>Acanthopleuribacteraceae</taxon>
        <taxon>Acanthopleuribacter</taxon>
    </lineage>
</organism>
<evidence type="ECO:0000313" key="3">
    <source>
        <dbReference type="Proteomes" id="UP000664417"/>
    </source>
</evidence>
<keyword evidence="3" id="KW-1185">Reference proteome</keyword>
<sequence>MRHLMCLLLFILPLHAQVFYRFEPIEHRVETPPKILIPHKRIAIYGKGQPGYQELATSFRNLLLDDYEVLAREDLDALLDEHNLSLDGVISKNKASGLGKFLGPTALIILDLQRLRTADQMVTQGAKRSITLKADVRVMDIQTGQITFSKPITEQYEEIGAVDYPDEEVLRQKAFEAVEQKMSNWFLPKVKTAKLDFHTPKRRPAFKEAFGYVAIDEHDQALAVMNQAVETITEELEALKKRQPSLSGKDLKKSKKSVKKATQDLGRAWQNVAVIQLLREDFKASKVANGRAKVHSDMSGIYRFPAYLEQCRVAHNRRIEYQRLLKKRS</sequence>
<proteinExistence type="predicted"/>
<dbReference type="RefSeq" id="WP_207857924.1">
    <property type="nucleotide sequence ID" value="NZ_JAFREP010000005.1"/>
</dbReference>
<dbReference type="AlphaFoldDB" id="A0A8J7Q2X4"/>
<dbReference type="EMBL" id="JAFREP010000005">
    <property type="protein sequence ID" value="MBO1318255.1"/>
    <property type="molecule type" value="Genomic_DNA"/>
</dbReference>